<evidence type="ECO:0008006" key="3">
    <source>
        <dbReference type="Google" id="ProtNLM"/>
    </source>
</evidence>
<dbReference type="InterPro" id="IPR018793">
    <property type="entry name" value="Cyt_c_oxidase_assmbl_Pet191"/>
</dbReference>
<dbReference type="Pfam" id="PF10203">
    <property type="entry name" value="Pet191_N"/>
    <property type="match status" value="1"/>
</dbReference>
<protein>
    <recommendedName>
        <fullName evidence="3">Cytochrome c oxidase assembly factor 5</fullName>
    </recommendedName>
</protein>
<proteinExistence type="predicted"/>
<comment type="caution">
    <text evidence="1">The sequence shown here is derived from an EMBL/GenBank/DDBJ whole genome shotgun (WGS) entry which is preliminary data.</text>
</comment>
<organism evidence="1 2">
    <name type="scientific">Blepharisma stoltei</name>
    <dbReference type="NCBI Taxonomy" id="1481888"/>
    <lineage>
        <taxon>Eukaryota</taxon>
        <taxon>Sar</taxon>
        <taxon>Alveolata</taxon>
        <taxon>Ciliophora</taxon>
        <taxon>Postciliodesmatophora</taxon>
        <taxon>Heterotrichea</taxon>
        <taxon>Heterotrichida</taxon>
        <taxon>Blepharismidae</taxon>
        <taxon>Blepharisma</taxon>
    </lineage>
</organism>
<name>A0AAU9J7H6_9CILI</name>
<dbReference type="AlphaFoldDB" id="A0AAU9J7H6"/>
<evidence type="ECO:0000313" key="2">
    <source>
        <dbReference type="Proteomes" id="UP001162131"/>
    </source>
</evidence>
<accession>A0AAU9J7H6</accession>
<dbReference type="Proteomes" id="UP001162131">
    <property type="component" value="Unassembled WGS sequence"/>
</dbReference>
<evidence type="ECO:0000313" key="1">
    <source>
        <dbReference type="EMBL" id="CAG9321646.1"/>
    </source>
</evidence>
<dbReference type="EMBL" id="CAJZBQ010000028">
    <property type="protein sequence ID" value="CAG9321646.1"/>
    <property type="molecule type" value="Genomic_DNA"/>
</dbReference>
<gene>
    <name evidence="1" type="ORF">BSTOLATCC_MIC28922</name>
</gene>
<keyword evidence="2" id="KW-1185">Reference proteome</keyword>
<reference evidence="1" key="1">
    <citation type="submission" date="2021-09" db="EMBL/GenBank/DDBJ databases">
        <authorList>
            <consortium name="AG Swart"/>
            <person name="Singh M."/>
            <person name="Singh A."/>
            <person name="Seah K."/>
            <person name="Emmerich C."/>
        </authorList>
    </citation>
    <scope>NUCLEOTIDE SEQUENCE</scope>
    <source>
        <strain evidence="1">ATCC30299</strain>
    </source>
</reference>
<sequence>MVGFIEKISNWLKTGDTSKPVNKTCHDPAKDLVECISQTDCFEKGGTLKYCARNDDNVAHLCKKELNEWFLCRKFSVDHSKHFVKDTYR</sequence>